<gene>
    <name evidence="2" type="ORF">EIP91_002750</name>
</gene>
<evidence type="ECO:0000313" key="3">
    <source>
        <dbReference type="Proteomes" id="UP000292702"/>
    </source>
</evidence>
<feature type="compositionally biased region" description="Pro residues" evidence="1">
    <location>
        <begin position="74"/>
        <end position="85"/>
    </location>
</feature>
<sequence length="409" mass="44836">MAQNSEDTNWMDELEQHIVQSLDSSEDTSDPASPLSHDSDDESSDVEDEDMADVDLTPPKPSLPTRTESIPVPTFSPPSPPPPSPEMDEEEEEEEEEEEDVADGPTGDGYTSMHCSAFFTGRHHGYSRSALHTVKEFWSCRQEEWVKINAYNASRAYDGIIKSPRPHLRLDTNFSSSGPTIPALSPSSAVSEDSQESSARTPSPSLDPSLPIFPRVGDIARLRDPRPAMIDRAFCHIPLYSISKIIFAHEISRARSPSSEDGHPDVTAMSVCSDDSTLVDEETSATAGKKGSGAAVEWLERWKVIAEKVGDPAEMEGTQTEDTGDDLFGGDGTALSWADEVQRAHSRPQSPSRKFFFALDDDDFSDRDFDDDDDDYGIELSSGRASLAVGPASGYGWGSEHMSDFEMLF</sequence>
<feature type="compositionally biased region" description="Acidic residues" evidence="1">
    <location>
        <begin position="86"/>
        <end position="102"/>
    </location>
</feature>
<dbReference type="Proteomes" id="UP000292702">
    <property type="component" value="Unassembled WGS sequence"/>
</dbReference>
<feature type="compositionally biased region" description="Low complexity" evidence="1">
    <location>
        <begin position="185"/>
        <end position="199"/>
    </location>
</feature>
<feature type="region of interest" description="Disordered" evidence="1">
    <location>
        <begin position="171"/>
        <end position="210"/>
    </location>
</feature>
<dbReference type="OrthoDB" id="2921613at2759"/>
<evidence type="ECO:0000256" key="1">
    <source>
        <dbReference type="SAM" id="MobiDB-lite"/>
    </source>
</evidence>
<proteinExistence type="predicted"/>
<dbReference type="EMBL" id="RWJN01000184">
    <property type="protein sequence ID" value="TCD65386.1"/>
    <property type="molecule type" value="Genomic_DNA"/>
</dbReference>
<dbReference type="AlphaFoldDB" id="A0A4R0RE47"/>
<reference evidence="2 3" key="1">
    <citation type="submission" date="2018-11" db="EMBL/GenBank/DDBJ databases">
        <title>Genome assembly of Steccherinum ochraceum LE-BIN_3174, the white-rot fungus of the Steccherinaceae family (The Residual Polyporoid clade, Polyporales, Basidiomycota).</title>
        <authorList>
            <person name="Fedorova T.V."/>
            <person name="Glazunova O.A."/>
            <person name="Landesman E.O."/>
            <person name="Moiseenko K.V."/>
            <person name="Psurtseva N.V."/>
            <person name="Savinova O.S."/>
            <person name="Shakhova N.V."/>
            <person name="Tyazhelova T.V."/>
            <person name="Vasina D.V."/>
        </authorList>
    </citation>
    <scope>NUCLEOTIDE SEQUENCE [LARGE SCALE GENOMIC DNA]</scope>
    <source>
        <strain evidence="2 3">LE-BIN_3174</strain>
    </source>
</reference>
<feature type="compositionally biased region" description="Acidic residues" evidence="1">
    <location>
        <begin position="39"/>
        <end position="53"/>
    </location>
</feature>
<accession>A0A4R0RE47</accession>
<comment type="caution">
    <text evidence="2">The sequence shown here is derived from an EMBL/GenBank/DDBJ whole genome shotgun (WGS) entry which is preliminary data.</text>
</comment>
<name>A0A4R0RE47_9APHY</name>
<evidence type="ECO:0000313" key="2">
    <source>
        <dbReference type="EMBL" id="TCD65386.1"/>
    </source>
</evidence>
<organism evidence="2 3">
    <name type="scientific">Steccherinum ochraceum</name>
    <dbReference type="NCBI Taxonomy" id="92696"/>
    <lineage>
        <taxon>Eukaryota</taxon>
        <taxon>Fungi</taxon>
        <taxon>Dikarya</taxon>
        <taxon>Basidiomycota</taxon>
        <taxon>Agaricomycotina</taxon>
        <taxon>Agaricomycetes</taxon>
        <taxon>Polyporales</taxon>
        <taxon>Steccherinaceae</taxon>
        <taxon>Steccherinum</taxon>
    </lineage>
</organism>
<protein>
    <submittedName>
        <fullName evidence="2">Uncharacterized protein</fullName>
    </submittedName>
</protein>
<keyword evidence="3" id="KW-1185">Reference proteome</keyword>
<feature type="region of interest" description="Disordered" evidence="1">
    <location>
        <begin position="1"/>
        <end position="112"/>
    </location>
</feature>